<organism evidence="5 6">
    <name type="scientific">Coniosporium apollinis</name>
    <dbReference type="NCBI Taxonomy" id="61459"/>
    <lineage>
        <taxon>Eukaryota</taxon>
        <taxon>Fungi</taxon>
        <taxon>Dikarya</taxon>
        <taxon>Ascomycota</taxon>
        <taxon>Pezizomycotina</taxon>
        <taxon>Dothideomycetes</taxon>
        <taxon>Dothideomycetes incertae sedis</taxon>
        <taxon>Coniosporium</taxon>
    </lineage>
</organism>
<feature type="compositionally biased region" description="Basic and acidic residues" evidence="3">
    <location>
        <begin position="543"/>
        <end position="552"/>
    </location>
</feature>
<evidence type="ECO:0000313" key="6">
    <source>
        <dbReference type="Proteomes" id="UP001172684"/>
    </source>
</evidence>
<reference evidence="5" key="1">
    <citation type="submission" date="2022-10" db="EMBL/GenBank/DDBJ databases">
        <title>Culturing micro-colonial fungi from biological soil crusts in the Mojave desert and describing Neophaeococcomyces mojavensis, and introducing the new genera and species Taxawa tesnikishii.</title>
        <authorList>
            <person name="Kurbessoian T."/>
            <person name="Stajich J.E."/>
        </authorList>
    </citation>
    <scope>NUCLEOTIDE SEQUENCE</scope>
    <source>
        <strain evidence="5">TK_1</strain>
    </source>
</reference>
<feature type="compositionally biased region" description="Low complexity" evidence="3">
    <location>
        <begin position="394"/>
        <end position="411"/>
    </location>
</feature>
<sequence>MNNDQFRRLVSDTPRRQDGATSSPKPGATPGGLLGSRARSSIPMTPRTVKGSSGIDFARQLADRNAASQPVKKFRSSAAPKGTKLASGYRDRTLERIEDDEDDKAKRVKALEESMKLGQIDRATFEALRDQITGGDVGATHLVKGLDWKLLERVRRGEDVLSGGNAAETKGKDEGPDVDEEFEKLEEREIAPMVKEKAEKKGEMAPPPPVAGVKRSRDAILAELKAQRKAAAEAKMAAQPQLGAKFKRVGEKTETSRIERDEKGREVLITVDTEGNVKRKVRKAKTEDPQVPTGLLMLDKDAKPLGMEVPELPPTPVQEEDDDIFEGVGTAYDPLAGLDEDDSASEAEDGEVAAPLAEKTPSLPSRKEEASPSPSESPTASPPADMPPPPIPHKPAAAPRNYFGSTTTSTTEETKYDVSKDPTILAALQKARKIDTSSFSTGSATTSHEETDEEREARLKRRAAMLASSDRDLEDMDLGFGSSRFGDAEDAEDGGKIKLSKWKGAGAEDGDDDGDGGERGGKKRKRGAKKRKGDKNSAADVMKVIERRKEGK</sequence>
<evidence type="ECO:0000256" key="3">
    <source>
        <dbReference type="SAM" id="MobiDB-lite"/>
    </source>
</evidence>
<feature type="compositionally biased region" description="Basic and acidic residues" evidence="3">
    <location>
        <begin position="1"/>
        <end position="18"/>
    </location>
</feature>
<feature type="compositionally biased region" description="Low complexity" evidence="3">
    <location>
        <begin position="436"/>
        <end position="446"/>
    </location>
</feature>
<feature type="compositionally biased region" description="Pro residues" evidence="3">
    <location>
        <begin position="380"/>
        <end position="393"/>
    </location>
</feature>
<feature type="compositionally biased region" description="Acidic residues" evidence="3">
    <location>
        <begin position="338"/>
        <end position="351"/>
    </location>
</feature>
<feature type="region of interest" description="Disordered" evidence="3">
    <location>
        <begin position="302"/>
        <end position="552"/>
    </location>
</feature>
<dbReference type="EMBL" id="JAPDRL010000073">
    <property type="protein sequence ID" value="KAJ9659653.1"/>
    <property type="molecule type" value="Genomic_DNA"/>
</dbReference>
<comment type="caution">
    <text evidence="5">The sequence shown here is derived from an EMBL/GenBank/DDBJ whole genome shotgun (WGS) entry which is preliminary data.</text>
</comment>
<evidence type="ECO:0000313" key="5">
    <source>
        <dbReference type="EMBL" id="KAJ9659653.1"/>
    </source>
</evidence>
<gene>
    <name evidence="5" type="ORF">H2201_007244</name>
</gene>
<comment type="subcellular location">
    <subcellularLocation>
        <location evidence="1">Nucleus</location>
    </subcellularLocation>
</comment>
<keyword evidence="2" id="KW-0539">Nucleus</keyword>
<evidence type="ECO:0000256" key="2">
    <source>
        <dbReference type="ARBA" id="ARBA00023242"/>
    </source>
</evidence>
<feature type="region of interest" description="Disordered" evidence="3">
    <location>
        <begin position="160"/>
        <end position="215"/>
    </location>
</feature>
<proteinExistence type="predicted"/>
<feature type="compositionally biased region" description="Basic and acidic residues" evidence="3">
    <location>
        <begin position="185"/>
        <end position="203"/>
    </location>
</feature>
<feature type="region of interest" description="Disordered" evidence="3">
    <location>
        <begin position="1"/>
        <end position="90"/>
    </location>
</feature>
<evidence type="ECO:0000259" key="4">
    <source>
        <dbReference type="Pfam" id="PF07808"/>
    </source>
</evidence>
<protein>
    <recommendedName>
        <fullName evidence="4">RED-like N-terminal domain-containing protein</fullName>
    </recommendedName>
</protein>
<accession>A0ABQ9NK65</accession>
<keyword evidence="6" id="KW-1185">Reference proteome</keyword>
<dbReference type="PANTHER" id="PTHR12765">
    <property type="entry name" value="RED PROTEIN IK FACTOR CYTOKINE IK"/>
    <property type="match status" value="1"/>
</dbReference>
<feature type="compositionally biased region" description="Basic residues" evidence="3">
    <location>
        <begin position="521"/>
        <end position="533"/>
    </location>
</feature>
<dbReference type="Pfam" id="PF07808">
    <property type="entry name" value="RED_N"/>
    <property type="match status" value="1"/>
</dbReference>
<evidence type="ECO:0000256" key="1">
    <source>
        <dbReference type="ARBA" id="ARBA00004123"/>
    </source>
</evidence>
<name>A0ABQ9NK65_9PEZI</name>
<feature type="domain" description="RED-like N-terminal" evidence="4">
    <location>
        <begin position="74"/>
        <end position="157"/>
    </location>
</feature>
<dbReference type="InterPro" id="IPR039896">
    <property type="entry name" value="Red-like"/>
</dbReference>
<dbReference type="InterPro" id="IPR012916">
    <property type="entry name" value="RED_N"/>
</dbReference>
<dbReference type="Proteomes" id="UP001172684">
    <property type="component" value="Unassembled WGS sequence"/>
</dbReference>